<evidence type="ECO:0000256" key="3">
    <source>
        <dbReference type="ARBA" id="ARBA00022448"/>
    </source>
</evidence>
<evidence type="ECO:0000256" key="10">
    <source>
        <dbReference type="SAM" id="Phobius"/>
    </source>
</evidence>
<evidence type="ECO:0000256" key="5">
    <source>
        <dbReference type="ARBA" id="ARBA00022741"/>
    </source>
</evidence>
<comment type="caution">
    <text evidence="11">The sequence shown here is derived from an EMBL/GenBank/DDBJ whole genome shotgun (WGS) entry which is preliminary data.</text>
</comment>
<feature type="compositionally biased region" description="Basic and acidic residues" evidence="9">
    <location>
        <begin position="74"/>
        <end position="86"/>
    </location>
</feature>
<protein>
    <submittedName>
        <fullName evidence="11">Ureide permease 2</fullName>
    </submittedName>
</protein>
<feature type="transmembrane region" description="Helical" evidence="10">
    <location>
        <begin position="16"/>
        <end position="37"/>
    </location>
</feature>
<evidence type="ECO:0000256" key="7">
    <source>
        <dbReference type="ARBA" id="ARBA00022989"/>
    </source>
</evidence>
<sequence length="306" mass="33554">MAGGVFLSLGNLATQYAFALVGLSVTDVITSSVAVVLGPKFCSLEWHASSLQFASVPLFITTMQLIMQRMPNNDKAEAGESDKPSYRETVSYQDDTKDSENGNYRVDKARVGSANYLIELEETRAIKVFGKSIWLGLSITFFAGVSYSVFSPAFNLATNNQWHVMKEGVPHLVVYAAFFYFSLSFFAMAVILDVIFLYHPVLNLPKSSIKGYLKDWNGRNLAFLAGLLCGLGNGLQFMGGQAAGYAAADCVQALPLVSAFWAILFFGEYRRSSKRTYALLVIMLLMFMVAVAVAVHIASSGQRKTE</sequence>
<evidence type="ECO:0000256" key="8">
    <source>
        <dbReference type="ARBA" id="ARBA00023136"/>
    </source>
</evidence>
<keyword evidence="3" id="KW-0813">Transport</keyword>
<evidence type="ECO:0000256" key="9">
    <source>
        <dbReference type="SAM" id="MobiDB-lite"/>
    </source>
</evidence>
<dbReference type="InterPro" id="IPR030189">
    <property type="entry name" value="UPS_plant"/>
</dbReference>
<dbReference type="PANTHER" id="PTHR31081">
    <property type="entry name" value="UREIDE PERMEASE 1-RELATED-RELATED"/>
    <property type="match status" value="1"/>
</dbReference>
<dbReference type="InterPro" id="IPR009834">
    <property type="entry name" value="Ureide_permease"/>
</dbReference>
<feature type="transmembrane region" description="Helical" evidence="10">
    <location>
        <begin position="220"/>
        <end position="239"/>
    </location>
</feature>
<evidence type="ECO:0000256" key="4">
    <source>
        <dbReference type="ARBA" id="ARBA00022692"/>
    </source>
</evidence>
<keyword evidence="5" id="KW-0547">Nucleotide-binding</keyword>
<comment type="similarity">
    <text evidence="2">Belongs to the plant ureide permease (TC 2.A.7.19) family.</text>
</comment>
<keyword evidence="7 10" id="KW-1133">Transmembrane helix</keyword>
<reference evidence="12" key="1">
    <citation type="submission" date="2024-07" db="EMBL/GenBank/DDBJ databases">
        <title>Two chromosome-level genome assemblies of Korean endemic species Abeliophyllum distichum and Forsythia ovata (Oleaceae).</title>
        <authorList>
            <person name="Jang H."/>
        </authorList>
    </citation>
    <scope>NUCLEOTIDE SEQUENCE [LARGE SCALE GENOMIC DNA]</scope>
</reference>
<evidence type="ECO:0000256" key="1">
    <source>
        <dbReference type="ARBA" id="ARBA00004141"/>
    </source>
</evidence>
<dbReference type="GO" id="GO:0005524">
    <property type="term" value="F:ATP binding"/>
    <property type="evidence" value="ECO:0007669"/>
    <property type="project" value="UniProtKB-KW"/>
</dbReference>
<dbReference type="AlphaFoldDB" id="A0ABD1SI34"/>
<dbReference type="EMBL" id="JBFOLK010000007">
    <property type="protein sequence ID" value="KAL2499874.1"/>
    <property type="molecule type" value="Genomic_DNA"/>
</dbReference>
<accession>A0ABD1SI34</accession>
<evidence type="ECO:0000256" key="2">
    <source>
        <dbReference type="ARBA" id="ARBA00005931"/>
    </source>
</evidence>
<dbReference type="Proteomes" id="UP001604336">
    <property type="component" value="Unassembled WGS sequence"/>
</dbReference>
<feature type="transmembrane region" description="Helical" evidence="10">
    <location>
        <begin position="174"/>
        <end position="199"/>
    </location>
</feature>
<evidence type="ECO:0000256" key="6">
    <source>
        <dbReference type="ARBA" id="ARBA00022840"/>
    </source>
</evidence>
<evidence type="ECO:0000313" key="11">
    <source>
        <dbReference type="EMBL" id="KAL2499874.1"/>
    </source>
</evidence>
<proteinExistence type="inferred from homology"/>
<dbReference type="PANTHER" id="PTHR31081:SF18">
    <property type="entry name" value="UREIDE PERMEASE 2-LIKE ISOFORM X1"/>
    <property type="match status" value="1"/>
</dbReference>
<organism evidence="11 12">
    <name type="scientific">Abeliophyllum distichum</name>
    <dbReference type="NCBI Taxonomy" id="126358"/>
    <lineage>
        <taxon>Eukaryota</taxon>
        <taxon>Viridiplantae</taxon>
        <taxon>Streptophyta</taxon>
        <taxon>Embryophyta</taxon>
        <taxon>Tracheophyta</taxon>
        <taxon>Spermatophyta</taxon>
        <taxon>Magnoliopsida</taxon>
        <taxon>eudicotyledons</taxon>
        <taxon>Gunneridae</taxon>
        <taxon>Pentapetalae</taxon>
        <taxon>asterids</taxon>
        <taxon>lamiids</taxon>
        <taxon>Lamiales</taxon>
        <taxon>Oleaceae</taxon>
        <taxon>Forsythieae</taxon>
        <taxon>Abeliophyllum</taxon>
    </lineage>
</organism>
<dbReference type="GO" id="GO:0016020">
    <property type="term" value="C:membrane"/>
    <property type="evidence" value="ECO:0007669"/>
    <property type="project" value="UniProtKB-SubCell"/>
</dbReference>
<keyword evidence="4 10" id="KW-0812">Transmembrane</keyword>
<feature type="region of interest" description="Disordered" evidence="9">
    <location>
        <begin position="74"/>
        <end position="103"/>
    </location>
</feature>
<feature type="compositionally biased region" description="Basic and acidic residues" evidence="9">
    <location>
        <begin position="94"/>
        <end position="103"/>
    </location>
</feature>
<keyword evidence="8 10" id="KW-0472">Membrane</keyword>
<keyword evidence="6" id="KW-0067">ATP-binding</keyword>
<dbReference type="Pfam" id="PF07168">
    <property type="entry name" value="Ureide_permease"/>
    <property type="match status" value="1"/>
</dbReference>
<evidence type="ECO:0000313" key="12">
    <source>
        <dbReference type="Proteomes" id="UP001604336"/>
    </source>
</evidence>
<feature type="transmembrane region" description="Helical" evidence="10">
    <location>
        <begin position="245"/>
        <end position="266"/>
    </location>
</feature>
<keyword evidence="12" id="KW-1185">Reference proteome</keyword>
<gene>
    <name evidence="11" type="ORF">Adt_25424</name>
</gene>
<feature type="transmembrane region" description="Helical" evidence="10">
    <location>
        <begin position="133"/>
        <end position="154"/>
    </location>
</feature>
<name>A0ABD1SI34_9LAMI</name>
<comment type="subcellular location">
    <subcellularLocation>
        <location evidence="1">Membrane</location>
        <topology evidence="1">Multi-pass membrane protein</topology>
    </subcellularLocation>
</comment>
<feature type="transmembrane region" description="Helical" evidence="10">
    <location>
        <begin position="278"/>
        <end position="298"/>
    </location>
</feature>